<gene>
    <name evidence="1" type="ORF">MET9862_03535</name>
</gene>
<dbReference type="Proteomes" id="UP000410984">
    <property type="component" value="Unassembled WGS sequence"/>
</dbReference>
<reference evidence="1 2" key="1">
    <citation type="submission" date="2019-06" db="EMBL/GenBank/DDBJ databases">
        <authorList>
            <person name="Rodrigo-Torres L."/>
            <person name="Arahal R. D."/>
            <person name="Lucena T."/>
        </authorList>
    </citation>
    <scope>NUCLEOTIDE SEQUENCE [LARGE SCALE GENOMIC DNA]</scope>
    <source>
        <strain evidence="1 2">SB0023/3</strain>
    </source>
</reference>
<dbReference type="EMBL" id="CABFPH010000054">
    <property type="protein sequence ID" value="VUD72928.1"/>
    <property type="molecule type" value="Genomic_DNA"/>
</dbReference>
<keyword evidence="2" id="KW-1185">Reference proteome</keyword>
<proteinExistence type="predicted"/>
<organism evidence="1 2">
    <name type="scientific">Methylobacterium symbioticum</name>
    <dbReference type="NCBI Taxonomy" id="2584084"/>
    <lineage>
        <taxon>Bacteria</taxon>
        <taxon>Pseudomonadati</taxon>
        <taxon>Pseudomonadota</taxon>
        <taxon>Alphaproteobacteria</taxon>
        <taxon>Hyphomicrobiales</taxon>
        <taxon>Methylobacteriaceae</taxon>
        <taxon>Methylobacterium</taxon>
    </lineage>
</organism>
<protein>
    <submittedName>
        <fullName evidence="1">Uncharacterized protein</fullName>
    </submittedName>
</protein>
<sequence>MVASGQRACVWMRVLLIAGLMLLGLLQTALASDARVALVGVASYQHAQRRSRTGATMQAT</sequence>
<evidence type="ECO:0000313" key="1">
    <source>
        <dbReference type="EMBL" id="VUD72928.1"/>
    </source>
</evidence>
<accession>A0A509EFI6</accession>
<dbReference type="AlphaFoldDB" id="A0A509EFI6"/>
<name>A0A509EFI6_9HYPH</name>
<evidence type="ECO:0000313" key="2">
    <source>
        <dbReference type="Proteomes" id="UP000410984"/>
    </source>
</evidence>